<dbReference type="PRINTS" id="PR00313">
    <property type="entry name" value="CABNDNGRPT"/>
</dbReference>
<feature type="region of interest" description="Disordered" evidence="2">
    <location>
        <begin position="133"/>
        <end position="220"/>
    </location>
</feature>
<feature type="region of interest" description="Disordered" evidence="2">
    <location>
        <begin position="96"/>
        <end position="118"/>
    </location>
</feature>
<dbReference type="GO" id="GO:0004553">
    <property type="term" value="F:hydrolase activity, hydrolyzing O-glycosyl compounds"/>
    <property type="evidence" value="ECO:0007669"/>
    <property type="project" value="InterPro"/>
</dbReference>
<name>A0A6J6JPL0_9ZZZZ</name>
<dbReference type="InterPro" id="IPR000757">
    <property type="entry name" value="Beta-glucanase-like"/>
</dbReference>
<dbReference type="PANTHER" id="PTHR10963">
    <property type="entry name" value="GLYCOSYL HYDROLASE-RELATED"/>
    <property type="match status" value="1"/>
</dbReference>
<sequence length="653" mass="66451">MIKSQVWLVSLIALASVALGAASSGAAPKKAASGHTCTIIGTEKSETLKGTSKADVICGFGGNDALYGFGGNDILDGGAGNDRLYGGDGNDSLNGGTGVDTIDGGSGSNLAKKDAGDRVSRSQVVVNLPQAKPVATVSAAPSTAPSASPTSSTSATPSPTSSPSGSPTASPTPSASPGGGSGGSSGGGSSSATPTPTPSASPTASPSPSSTPAPSSSPSANVIRVDFEAPSSTLTLVGFSGDSPSLAVAPTPSPLGSTNALRISRDSSSGGAGSVFYTAAQTLISQNSLVVTLELYAPAANQPVLLKLENPSNASDAVETIATTTQVGWQTMTFNFANNRSGTPAFSSATSYRKAVIFYGFGTSTGALTAYVDNVTFQPETSATPAPTTSAYTRGALLWSDEFNNAAGALDSGKWTSRYCGHASSNGGGACHNNEQQSYQPSANALDGSGNAVITTEKLSTSITGGQCLAWSGSCPFTSGRFDTQGKVSFQYGLIEARIQNPVGGANWPAFWMLGTDITSVGWPSSGEIDIMEGKSSSLVSGAIHWSNGGNDAYAYANHPGDNFTNGFHVYSVYWLENYIALYVDGTKILERTNTTLDQSGAWAFNHPFFIIFNNAISPAGGFSDAYNGWSTSQMKIDYVRHYQLNGVGTVGN</sequence>
<dbReference type="SUPFAM" id="SSF49899">
    <property type="entry name" value="Concanavalin A-like lectins/glucanases"/>
    <property type="match status" value="1"/>
</dbReference>
<dbReference type="CDD" id="cd08023">
    <property type="entry name" value="GH16_laminarinase_like"/>
    <property type="match status" value="1"/>
</dbReference>
<dbReference type="Pfam" id="PF00353">
    <property type="entry name" value="HemolysinCabind"/>
    <property type="match status" value="2"/>
</dbReference>
<dbReference type="InterPro" id="IPR013320">
    <property type="entry name" value="ConA-like_dom_sf"/>
</dbReference>
<evidence type="ECO:0000256" key="1">
    <source>
        <dbReference type="ARBA" id="ARBA00006865"/>
    </source>
</evidence>
<feature type="compositionally biased region" description="Low complexity" evidence="2">
    <location>
        <begin position="190"/>
        <end position="220"/>
    </location>
</feature>
<dbReference type="PROSITE" id="PS51762">
    <property type="entry name" value="GH16_2"/>
    <property type="match status" value="1"/>
</dbReference>
<feature type="domain" description="GH16" evidence="3">
    <location>
        <begin position="379"/>
        <end position="648"/>
    </location>
</feature>
<dbReference type="GO" id="GO:0005975">
    <property type="term" value="P:carbohydrate metabolic process"/>
    <property type="evidence" value="ECO:0007669"/>
    <property type="project" value="InterPro"/>
</dbReference>
<gene>
    <name evidence="4" type="ORF">UFOPK2001_00946</name>
</gene>
<feature type="compositionally biased region" description="Low complexity" evidence="2">
    <location>
        <begin position="138"/>
        <end position="176"/>
    </location>
</feature>
<dbReference type="PANTHER" id="PTHR10963:SF55">
    <property type="entry name" value="GLYCOSIDE HYDROLASE FAMILY 16 PROTEIN"/>
    <property type="match status" value="1"/>
</dbReference>
<evidence type="ECO:0000313" key="4">
    <source>
        <dbReference type="EMBL" id="CAB4637709.1"/>
    </source>
</evidence>
<reference evidence="4" key="1">
    <citation type="submission" date="2020-05" db="EMBL/GenBank/DDBJ databases">
        <authorList>
            <person name="Chiriac C."/>
            <person name="Salcher M."/>
            <person name="Ghai R."/>
            <person name="Kavagutti S V."/>
        </authorList>
    </citation>
    <scope>NUCLEOTIDE SEQUENCE</scope>
</reference>
<dbReference type="Gene3D" id="2.150.10.10">
    <property type="entry name" value="Serralysin-like metalloprotease, C-terminal"/>
    <property type="match status" value="1"/>
</dbReference>
<evidence type="ECO:0000259" key="3">
    <source>
        <dbReference type="PROSITE" id="PS51762"/>
    </source>
</evidence>
<dbReference type="SUPFAM" id="SSF51120">
    <property type="entry name" value="beta-Roll"/>
    <property type="match status" value="1"/>
</dbReference>
<proteinExistence type="inferred from homology"/>
<dbReference type="InterPro" id="IPR018511">
    <property type="entry name" value="Hemolysin-typ_Ca-bd_CS"/>
</dbReference>
<dbReference type="Gene3D" id="2.60.120.200">
    <property type="match status" value="1"/>
</dbReference>
<dbReference type="InterPro" id="IPR001343">
    <property type="entry name" value="Hemolysn_Ca-bd"/>
</dbReference>
<comment type="similarity">
    <text evidence="1">Belongs to the glycosyl hydrolase 16 family.</text>
</comment>
<feature type="compositionally biased region" description="Gly residues" evidence="2">
    <location>
        <begin position="177"/>
        <end position="189"/>
    </location>
</feature>
<organism evidence="4">
    <name type="scientific">freshwater metagenome</name>
    <dbReference type="NCBI Taxonomy" id="449393"/>
    <lineage>
        <taxon>unclassified sequences</taxon>
        <taxon>metagenomes</taxon>
        <taxon>ecological metagenomes</taxon>
    </lineage>
</organism>
<dbReference type="InterPro" id="IPR011049">
    <property type="entry name" value="Serralysin-like_metalloprot_C"/>
</dbReference>
<dbReference type="InterPro" id="IPR050546">
    <property type="entry name" value="Glycosyl_Hydrlase_16"/>
</dbReference>
<dbReference type="AlphaFoldDB" id="A0A6J6JPL0"/>
<dbReference type="Pfam" id="PF00722">
    <property type="entry name" value="Glyco_hydro_16"/>
    <property type="match status" value="1"/>
</dbReference>
<dbReference type="GO" id="GO:0005509">
    <property type="term" value="F:calcium ion binding"/>
    <property type="evidence" value="ECO:0007669"/>
    <property type="project" value="InterPro"/>
</dbReference>
<protein>
    <submittedName>
        <fullName evidence="4">Unannotated protein</fullName>
    </submittedName>
</protein>
<accession>A0A6J6JPL0</accession>
<dbReference type="PROSITE" id="PS00330">
    <property type="entry name" value="HEMOLYSIN_CALCIUM"/>
    <property type="match status" value="3"/>
</dbReference>
<evidence type="ECO:0000256" key="2">
    <source>
        <dbReference type="SAM" id="MobiDB-lite"/>
    </source>
</evidence>
<dbReference type="EMBL" id="CAEZVN010000106">
    <property type="protein sequence ID" value="CAB4637709.1"/>
    <property type="molecule type" value="Genomic_DNA"/>
</dbReference>